<feature type="compositionally biased region" description="Polar residues" evidence="7">
    <location>
        <begin position="351"/>
        <end position="367"/>
    </location>
</feature>
<reference evidence="10 11" key="1">
    <citation type="submission" date="2025-04" db="UniProtKB">
        <authorList>
            <consortium name="RefSeq"/>
        </authorList>
    </citation>
    <scope>IDENTIFICATION</scope>
    <source>
        <tissue evidence="10 11">Gonads</tissue>
    </source>
</reference>
<feature type="region of interest" description="Disordered" evidence="7">
    <location>
        <begin position="264"/>
        <end position="389"/>
    </location>
</feature>
<evidence type="ECO:0000256" key="2">
    <source>
        <dbReference type="ARBA" id="ARBA00023125"/>
    </source>
</evidence>
<feature type="compositionally biased region" description="Basic and acidic residues" evidence="7">
    <location>
        <begin position="264"/>
        <end position="288"/>
    </location>
</feature>
<feature type="region of interest" description="Disordered" evidence="7">
    <location>
        <begin position="53"/>
        <end position="200"/>
    </location>
</feature>
<feature type="DNA-binding region" description="Homeobox" evidence="5">
    <location>
        <begin position="194"/>
        <end position="253"/>
    </location>
</feature>
<organism evidence="9 12">
    <name type="scientific">Lingula anatina</name>
    <name type="common">Brachiopod</name>
    <name type="synonym">Lingula unguis</name>
    <dbReference type="NCBI Taxonomy" id="7574"/>
    <lineage>
        <taxon>Eukaryota</taxon>
        <taxon>Metazoa</taxon>
        <taxon>Spiralia</taxon>
        <taxon>Lophotrochozoa</taxon>
        <taxon>Brachiopoda</taxon>
        <taxon>Linguliformea</taxon>
        <taxon>Lingulata</taxon>
        <taxon>Lingulida</taxon>
        <taxon>Linguloidea</taxon>
        <taxon>Lingulidae</taxon>
        <taxon>Lingula</taxon>
    </lineage>
</organism>
<dbReference type="Pfam" id="PF00046">
    <property type="entry name" value="Homeodomain"/>
    <property type="match status" value="1"/>
</dbReference>
<dbReference type="OrthoDB" id="6159439at2759"/>
<feature type="domain" description="Homeobox" evidence="8">
    <location>
        <begin position="192"/>
        <end position="252"/>
    </location>
</feature>
<dbReference type="GeneID" id="106161390"/>
<evidence type="ECO:0000313" key="13">
    <source>
        <dbReference type="RefSeq" id="XP_013393789.1"/>
    </source>
</evidence>
<evidence type="ECO:0000256" key="6">
    <source>
        <dbReference type="RuleBase" id="RU000682"/>
    </source>
</evidence>
<evidence type="ECO:0000256" key="1">
    <source>
        <dbReference type="ARBA" id="ARBA00004123"/>
    </source>
</evidence>
<dbReference type="InterPro" id="IPR020479">
    <property type="entry name" value="HD_metazoa"/>
</dbReference>
<accession>A0A1S3I6F6</accession>
<evidence type="ECO:0000313" key="12">
    <source>
        <dbReference type="RefSeq" id="XP_013393788.1"/>
    </source>
</evidence>
<dbReference type="InterPro" id="IPR050394">
    <property type="entry name" value="Homeobox_NK-like"/>
</dbReference>
<comment type="subcellular location">
    <subcellularLocation>
        <location evidence="1 5 6">Nucleus</location>
    </subcellularLocation>
</comment>
<sequence>MEGKESVSQNSANGPIMFAIPRTWHPHIYDKAPRVPTRHLIADILGFREEYGTAPSSLSSSSSSSSSTLRAGTVSMGGMNIDDDNDELTSTKCLPNAGESGVPFDTTCSESDVSEISAPSSSLSKAMSLSGSVDGGDSDGPVDLSASSSKRKRDVQRKTTVDSCSTIDHGMKRKIVNEDKSEEEKDDKGDKSKKKKARTTFTGRQIFELEKKFEQKKYLSSTERTEMSALLNVTETQVKIWFQNRRTKWKKVENLSGNQAAEIKRQEANVDQKKQREERTPKRNEKETILSSGSSEYEERGLLSTNSKDGVKKETVSQVRNSAGTDKETLDEESTGTQQGCEGNVKENFSHTKLSKNSDMINETMTENPPPAEKIIDSETHSENGDCEQRLIPLEKRECEGEDRLR</sequence>
<dbReference type="GO" id="GO:0000978">
    <property type="term" value="F:RNA polymerase II cis-regulatory region sequence-specific DNA binding"/>
    <property type="evidence" value="ECO:0007669"/>
    <property type="project" value="TreeGrafter"/>
</dbReference>
<evidence type="ECO:0000313" key="11">
    <source>
        <dbReference type="RefSeq" id="XP_013393787.1"/>
    </source>
</evidence>
<keyword evidence="3 5" id="KW-0371">Homeobox</keyword>
<dbReference type="CDD" id="cd00086">
    <property type="entry name" value="homeodomain"/>
    <property type="match status" value="1"/>
</dbReference>
<dbReference type="GO" id="GO:0000981">
    <property type="term" value="F:DNA-binding transcription factor activity, RNA polymerase II-specific"/>
    <property type="evidence" value="ECO:0007669"/>
    <property type="project" value="InterPro"/>
</dbReference>
<dbReference type="GO" id="GO:0030154">
    <property type="term" value="P:cell differentiation"/>
    <property type="evidence" value="ECO:0007669"/>
    <property type="project" value="TreeGrafter"/>
</dbReference>
<dbReference type="PANTHER" id="PTHR24340:SF70">
    <property type="entry name" value="NK7.1, ISOFORM A"/>
    <property type="match status" value="1"/>
</dbReference>
<keyword evidence="2 5" id="KW-0238">DNA-binding</keyword>
<dbReference type="PANTHER" id="PTHR24340">
    <property type="entry name" value="HOMEOBOX PROTEIN NKX"/>
    <property type="match status" value="1"/>
</dbReference>
<dbReference type="Proteomes" id="UP000085678">
    <property type="component" value="Unplaced"/>
</dbReference>
<dbReference type="AlphaFoldDB" id="A0A1S3I6F6"/>
<feature type="compositionally biased region" description="Low complexity" evidence="7">
    <location>
        <begin position="56"/>
        <end position="67"/>
    </location>
</feature>
<proteinExistence type="predicted"/>
<name>A0A1S3I6F6_LINAN</name>
<dbReference type="InterPro" id="IPR001356">
    <property type="entry name" value="HD"/>
</dbReference>
<dbReference type="InterPro" id="IPR009057">
    <property type="entry name" value="Homeodomain-like_sf"/>
</dbReference>
<dbReference type="RefSeq" id="XP_013393789.1">
    <property type="nucleotide sequence ID" value="XM_013538335.1"/>
</dbReference>
<evidence type="ECO:0000256" key="5">
    <source>
        <dbReference type="PROSITE-ProRule" id="PRU00108"/>
    </source>
</evidence>
<dbReference type="Gene3D" id="1.10.10.60">
    <property type="entry name" value="Homeodomain-like"/>
    <property type="match status" value="1"/>
</dbReference>
<keyword evidence="4 5" id="KW-0539">Nucleus</keyword>
<feature type="compositionally biased region" description="Low complexity" evidence="7">
    <location>
        <begin position="114"/>
        <end position="132"/>
    </location>
</feature>
<evidence type="ECO:0000256" key="7">
    <source>
        <dbReference type="SAM" id="MobiDB-lite"/>
    </source>
</evidence>
<feature type="compositionally biased region" description="Basic and acidic residues" evidence="7">
    <location>
        <begin position="175"/>
        <end position="190"/>
    </location>
</feature>
<dbReference type="RefSeq" id="XP_013393787.1">
    <property type="nucleotide sequence ID" value="XM_013538333.1"/>
</dbReference>
<protein>
    <submittedName>
        <fullName evidence="10 11">Homeobox protein Hox-A11</fullName>
    </submittedName>
</protein>
<dbReference type="GO" id="GO:0005634">
    <property type="term" value="C:nucleus"/>
    <property type="evidence" value="ECO:0007669"/>
    <property type="project" value="UniProtKB-SubCell"/>
</dbReference>
<dbReference type="RefSeq" id="XP_013393788.1">
    <property type="nucleotide sequence ID" value="XM_013538334.1"/>
</dbReference>
<dbReference type="STRING" id="7574.A0A1S3I6F6"/>
<dbReference type="SUPFAM" id="SSF46689">
    <property type="entry name" value="Homeodomain-like"/>
    <property type="match status" value="1"/>
</dbReference>
<feature type="compositionally biased region" description="Basic and acidic residues" evidence="7">
    <location>
        <begin position="374"/>
        <end position="389"/>
    </location>
</feature>
<evidence type="ECO:0000313" key="9">
    <source>
        <dbReference type="Proteomes" id="UP000085678"/>
    </source>
</evidence>
<evidence type="ECO:0000259" key="8">
    <source>
        <dbReference type="PROSITE" id="PS50071"/>
    </source>
</evidence>
<dbReference type="RefSeq" id="XP_013393786.1">
    <property type="nucleotide sequence ID" value="XM_013538332.1"/>
</dbReference>
<gene>
    <name evidence="10 11 12 13" type="primary">LOC106161390</name>
</gene>
<dbReference type="PROSITE" id="PS00027">
    <property type="entry name" value="HOMEOBOX_1"/>
    <property type="match status" value="1"/>
</dbReference>
<dbReference type="KEGG" id="lak:106161390"/>
<evidence type="ECO:0000256" key="4">
    <source>
        <dbReference type="ARBA" id="ARBA00023242"/>
    </source>
</evidence>
<evidence type="ECO:0000256" key="3">
    <source>
        <dbReference type="ARBA" id="ARBA00023155"/>
    </source>
</evidence>
<dbReference type="InterPro" id="IPR017970">
    <property type="entry name" value="Homeobox_CS"/>
</dbReference>
<dbReference type="PRINTS" id="PR00024">
    <property type="entry name" value="HOMEOBOX"/>
</dbReference>
<dbReference type="SMART" id="SM00389">
    <property type="entry name" value="HOX"/>
    <property type="match status" value="1"/>
</dbReference>
<evidence type="ECO:0000313" key="10">
    <source>
        <dbReference type="RefSeq" id="XP_013393786.1"/>
    </source>
</evidence>
<keyword evidence="9" id="KW-1185">Reference proteome</keyword>
<dbReference type="PROSITE" id="PS50071">
    <property type="entry name" value="HOMEOBOX_2"/>
    <property type="match status" value="1"/>
</dbReference>